<dbReference type="GO" id="GO:0034236">
    <property type="term" value="F:protein kinase A catalytic subunit binding"/>
    <property type="evidence" value="ECO:0007669"/>
    <property type="project" value="TreeGrafter"/>
</dbReference>
<gene>
    <name evidence="2" type="ORF">J3U87_02360</name>
</gene>
<dbReference type="PANTHER" id="PTHR11635:SF152">
    <property type="entry name" value="CAMP-DEPENDENT PROTEIN KINASE TYPE I REGULATORY SUBUNIT-RELATED"/>
    <property type="match status" value="1"/>
</dbReference>
<accession>A0A8A4TMU0</accession>
<feature type="domain" description="Cyclic nucleotide-binding" evidence="1">
    <location>
        <begin position="18"/>
        <end position="137"/>
    </location>
</feature>
<keyword evidence="3" id="KW-1185">Reference proteome</keyword>
<dbReference type="InterPro" id="IPR018490">
    <property type="entry name" value="cNMP-bd_dom_sf"/>
</dbReference>
<dbReference type="InterPro" id="IPR000595">
    <property type="entry name" value="cNMP-bd_dom"/>
</dbReference>
<dbReference type="GO" id="GO:0004862">
    <property type="term" value="F:cAMP-dependent protein kinase inhibitor activity"/>
    <property type="evidence" value="ECO:0007669"/>
    <property type="project" value="TreeGrafter"/>
</dbReference>
<evidence type="ECO:0000313" key="3">
    <source>
        <dbReference type="Proteomes" id="UP000663929"/>
    </source>
</evidence>
<name>A0A8A4TMU0_SULCO</name>
<dbReference type="Proteomes" id="UP000663929">
    <property type="component" value="Chromosome"/>
</dbReference>
<dbReference type="Pfam" id="PF00027">
    <property type="entry name" value="cNMP_binding"/>
    <property type="match status" value="1"/>
</dbReference>
<dbReference type="GO" id="GO:0005952">
    <property type="term" value="C:cAMP-dependent protein kinase complex"/>
    <property type="evidence" value="ECO:0007669"/>
    <property type="project" value="InterPro"/>
</dbReference>
<dbReference type="InterPro" id="IPR050503">
    <property type="entry name" value="cAMP-dep_PK_reg_su-like"/>
</dbReference>
<dbReference type="PROSITE" id="PS50042">
    <property type="entry name" value="CNMP_BINDING_3"/>
    <property type="match status" value="1"/>
</dbReference>
<dbReference type="SMART" id="SM00100">
    <property type="entry name" value="cNMP"/>
    <property type="match status" value="1"/>
</dbReference>
<dbReference type="CDD" id="cd00038">
    <property type="entry name" value="CAP_ED"/>
    <property type="match status" value="1"/>
</dbReference>
<dbReference type="AlphaFoldDB" id="A0A8A4TMU0"/>
<dbReference type="SUPFAM" id="SSF51206">
    <property type="entry name" value="cAMP-binding domain-like"/>
    <property type="match status" value="1"/>
</dbReference>
<dbReference type="RefSeq" id="WP_237381418.1">
    <property type="nucleotide sequence ID" value="NZ_CP071793.1"/>
</dbReference>
<protein>
    <submittedName>
        <fullName evidence="2">Cyclic nucleotide-binding domain-containing protein</fullName>
    </submittedName>
</protein>
<proteinExistence type="predicted"/>
<sequence length="138" mass="15546">MNTMAQIEIILFLREVKLFQYCSASEILGIAGIAHERVFPADQTIYLPGDPTEFLFCVVEGHIQLEQPDEHGNSESKVLGPHEAFGHREILSGRLRRGTAIAQTETRVLTIDSEDFFDLMANNIEIVKALFRKMLSPT</sequence>
<dbReference type="Gene3D" id="2.60.120.10">
    <property type="entry name" value="Jelly Rolls"/>
    <property type="match status" value="1"/>
</dbReference>
<organism evidence="2 3">
    <name type="scientific">Sulfidibacter corallicola</name>
    <dbReference type="NCBI Taxonomy" id="2818388"/>
    <lineage>
        <taxon>Bacteria</taxon>
        <taxon>Pseudomonadati</taxon>
        <taxon>Acidobacteriota</taxon>
        <taxon>Holophagae</taxon>
        <taxon>Acanthopleuribacterales</taxon>
        <taxon>Acanthopleuribacteraceae</taxon>
        <taxon>Sulfidibacter</taxon>
    </lineage>
</organism>
<dbReference type="GO" id="GO:0030552">
    <property type="term" value="F:cAMP binding"/>
    <property type="evidence" value="ECO:0007669"/>
    <property type="project" value="TreeGrafter"/>
</dbReference>
<dbReference type="PANTHER" id="PTHR11635">
    <property type="entry name" value="CAMP-DEPENDENT PROTEIN KINASE REGULATORY CHAIN"/>
    <property type="match status" value="1"/>
</dbReference>
<evidence type="ECO:0000259" key="1">
    <source>
        <dbReference type="PROSITE" id="PS50042"/>
    </source>
</evidence>
<dbReference type="GO" id="GO:0005829">
    <property type="term" value="C:cytosol"/>
    <property type="evidence" value="ECO:0007669"/>
    <property type="project" value="TreeGrafter"/>
</dbReference>
<dbReference type="InterPro" id="IPR014710">
    <property type="entry name" value="RmlC-like_jellyroll"/>
</dbReference>
<evidence type="ECO:0000313" key="2">
    <source>
        <dbReference type="EMBL" id="QTD51286.1"/>
    </source>
</evidence>
<dbReference type="KEGG" id="scor:J3U87_02360"/>
<reference evidence="2" key="1">
    <citation type="submission" date="2021-03" db="EMBL/GenBank/DDBJ databases">
        <title>Acanthopleuribacteraceae sp. M133.</title>
        <authorList>
            <person name="Wang G."/>
        </authorList>
    </citation>
    <scope>NUCLEOTIDE SEQUENCE</scope>
    <source>
        <strain evidence="2">M133</strain>
    </source>
</reference>
<dbReference type="EMBL" id="CP071793">
    <property type="protein sequence ID" value="QTD51286.1"/>
    <property type="molecule type" value="Genomic_DNA"/>
</dbReference>